<dbReference type="Proteomes" id="UP000183788">
    <property type="component" value="Unassembled WGS sequence"/>
</dbReference>
<dbReference type="GO" id="GO:0003677">
    <property type="term" value="F:DNA binding"/>
    <property type="evidence" value="ECO:0007669"/>
    <property type="project" value="InterPro"/>
</dbReference>
<dbReference type="Proteomes" id="UP001326715">
    <property type="component" value="Chromosome"/>
</dbReference>
<evidence type="ECO:0000313" key="2">
    <source>
        <dbReference type="EMBL" id="SFW82635.1"/>
    </source>
</evidence>
<name>A0A1K1SE26_9BACT</name>
<proteinExistence type="predicted"/>
<dbReference type="CDD" id="cd00093">
    <property type="entry name" value="HTH_XRE"/>
    <property type="match status" value="1"/>
</dbReference>
<reference evidence="3 5" key="2">
    <citation type="submission" date="2023-11" db="EMBL/GenBank/DDBJ databases">
        <title>MicrobeMod: A computational toolkit for identifying prokaryotic methylation and restriction-modification with nanopore sequencing.</title>
        <authorList>
            <person name="Crits-Christoph A."/>
            <person name="Kang S.C."/>
            <person name="Lee H."/>
            <person name="Ostrov N."/>
        </authorList>
    </citation>
    <scope>NUCLEOTIDE SEQUENCE [LARGE SCALE GENOMIC DNA]</scope>
    <source>
        <strain evidence="3 5">ATCC 23090</strain>
    </source>
</reference>
<dbReference type="AlphaFoldDB" id="A0A1K1SE26"/>
<dbReference type="OrthoDB" id="674942at2"/>
<gene>
    <name evidence="2" type="ORF">SAMN05661012_05275</name>
    <name evidence="3" type="ORF">SR876_23420</name>
</gene>
<dbReference type="SMART" id="SM00530">
    <property type="entry name" value="HTH_XRE"/>
    <property type="match status" value="1"/>
</dbReference>
<dbReference type="Pfam" id="PF13443">
    <property type="entry name" value="HTH_26"/>
    <property type="match status" value="1"/>
</dbReference>
<organism evidence="2 4">
    <name type="scientific">Chitinophaga sancti</name>
    <dbReference type="NCBI Taxonomy" id="1004"/>
    <lineage>
        <taxon>Bacteria</taxon>
        <taxon>Pseudomonadati</taxon>
        <taxon>Bacteroidota</taxon>
        <taxon>Chitinophagia</taxon>
        <taxon>Chitinophagales</taxon>
        <taxon>Chitinophagaceae</taxon>
        <taxon>Chitinophaga</taxon>
    </lineage>
</organism>
<dbReference type="InterPro" id="IPR010982">
    <property type="entry name" value="Lambda_DNA-bd_dom_sf"/>
</dbReference>
<protein>
    <submittedName>
        <fullName evidence="2">Helix-turn-helix domain-containing protein</fullName>
    </submittedName>
    <submittedName>
        <fullName evidence="3">Helix-turn-helix transcriptional regulator</fullName>
    </submittedName>
</protein>
<dbReference type="SUPFAM" id="SSF47413">
    <property type="entry name" value="lambda repressor-like DNA-binding domains"/>
    <property type="match status" value="1"/>
</dbReference>
<evidence type="ECO:0000259" key="1">
    <source>
        <dbReference type="PROSITE" id="PS50943"/>
    </source>
</evidence>
<evidence type="ECO:0000313" key="4">
    <source>
        <dbReference type="Proteomes" id="UP000183788"/>
    </source>
</evidence>
<dbReference type="InterPro" id="IPR001387">
    <property type="entry name" value="Cro/C1-type_HTH"/>
</dbReference>
<accession>A0A1K1SE26</accession>
<feature type="domain" description="HTH cro/C1-type" evidence="1">
    <location>
        <begin position="30"/>
        <end position="86"/>
    </location>
</feature>
<keyword evidence="5" id="KW-1185">Reference proteome</keyword>
<dbReference type="Gene3D" id="1.10.260.40">
    <property type="entry name" value="lambda repressor-like DNA-binding domains"/>
    <property type="match status" value="1"/>
</dbReference>
<dbReference type="EMBL" id="FPIZ01000021">
    <property type="protein sequence ID" value="SFW82635.1"/>
    <property type="molecule type" value="Genomic_DNA"/>
</dbReference>
<dbReference type="PROSITE" id="PS50943">
    <property type="entry name" value="HTH_CROC1"/>
    <property type="match status" value="1"/>
</dbReference>
<dbReference type="EMBL" id="CP140154">
    <property type="protein sequence ID" value="WQG87881.1"/>
    <property type="molecule type" value="Genomic_DNA"/>
</dbReference>
<evidence type="ECO:0000313" key="3">
    <source>
        <dbReference type="EMBL" id="WQG87881.1"/>
    </source>
</evidence>
<reference evidence="2 4" key="1">
    <citation type="submission" date="2016-11" db="EMBL/GenBank/DDBJ databases">
        <authorList>
            <person name="Jaros S."/>
            <person name="Januszkiewicz K."/>
            <person name="Wedrychowicz H."/>
        </authorList>
    </citation>
    <scope>NUCLEOTIDE SEQUENCE [LARGE SCALE GENOMIC DNA]</scope>
    <source>
        <strain evidence="2 4">DSM 784</strain>
    </source>
</reference>
<sequence length="100" mass="11629">MGKEKKEPKKKAVLGHFDHDIFLEELGKRIKFLRKDRGFRSYETFAYDIDISRVGMSRYESGKFDDIRLSTLLKIIDGLEMTPQEFFAEGFTVITKSASE</sequence>
<dbReference type="STRING" id="1004.SAMN05661012_05275"/>
<evidence type="ECO:0000313" key="5">
    <source>
        <dbReference type="Proteomes" id="UP001326715"/>
    </source>
</evidence>
<dbReference type="RefSeq" id="WP_083571767.1">
    <property type="nucleotide sequence ID" value="NZ_CBHWAX010000019.1"/>
</dbReference>